<keyword evidence="1" id="KW-0812">Transmembrane</keyword>
<feature type="transmembrane region" description="Helical" evidence="1">
    <location>
        <begin position="41"/>
        <end position="62"/>
    </location>
</feature>
<reference evidence="2 3" key="1">
    <citation type="submission" date="2018-07" db="EMBL/GenBank/DDBJ databases">
        <title>Anaerosacharophilus polymeroproducens gen. nov. sp. nov., an anaerobic bacterium isolated from salt field.</title>
        <authorList>
            <person name="Kim W."/>
            <person name="Yang S.-H."/>
            <person name="Oh J."/>
            <person name="Lee J.-H."/>
            <person name="Kwon K.K."/>
        </authorList>
    </citation>
    <scope>NUCLEOTIDE SEQUENCE [LARGE SCALE GENOMIC DNA]</scope>
    <source>
        <strain evidence="2 3">MCWD5</strain>
    </source>
</reference>
<organism evidence="2 3">
    <name type="scientific">Anaerosacchariphilus polymeriproducens</name>
    <dbReference type="NCBI Taxonomy" id="1812858"/>
    <lineage>
        <taxon>Bacteria</taxon>
        <taxon>Bacillati</taxon>
        <taxon>Bacillota</taxon>
        <taxon>Clostridia</taxon>
        <taxon>Lachnospirales</taxon>
        <taxon>Lachnospiraceae</taxon>
        <taxon>Anaerosacchariphilus</taxon>
    </lineage>
</organism>
<dbReference type="NCBIfam" id="TIGR02893">
    <property type="entry name" value="spore_yabQ"/>
    <property type="match status" value="1"/>
</dbReference>
<keyword evidence="3" id="KW-1185">Reference proteome</keyword>
<evidence type="ECO:0000313" key="2">
    <source>
        <dbReference type="EMBL" id="RDU24488.1"/>
    </source>
</evidence>
<sequence length="146" mass="17076">MSQGILKETVFFLHTIGAGAFLMFLYDILRIIRRLMKHEKYWVAFEDIVYWCVCGVLMFILIFRENNGIIRGFAIGGIIGGMILYHETVSSYFVQGASFLLGKILQFILKIFKIILNPFRKMAKKIYKLLEKLKNKLKNLFKRGKI</sequence>
<dbReference type="Pfam" id="PF09578">
    <property type="entry name" value="Spore_YabQ"/>
    <property type="match status" value="1"/>
</dbReference>
<name>A0A371AY31_9FIRM</name>
<feature type="transmembrane region" description="Helical" evidence="1">
    <location>
        <begin position="69"/>
        <end position="86"/>
    </location>
</feature>
<protein>
    <submittedName>
        <fullName evidence="2">Spore cortex biosynthesis protein YabQ</fullName>
    </submittedName>
</protein>
<feature type="transmembrane region" description="Helical" evidence="1">
    <location>
        <begin position="9"/>
        <end position="29"/>
    </location>
</feature>
<dbReference type="InterPro" id="IPR019074">
    <property type="entry name" value="YabQ"/>
</dbReference>
<dbReference type="Proteomes" id="UP000255036">
    <property type="component" value="Unassembled WGS sequence"/>
</dbReference>
<gene>
    <name evidence="2" type="ORF">DWV06_03165</name>
</gene>
<keyword evidence="1" id="KW-1133">Transmembrane helix</keyword>
<proteinExistence type="predicted"/>
<evidence type="ECO:0000256" key="1">
    <source>
        <dbReference type="SAM" id="Phobius"/>
    </source>
</evidence>
<feature type="transmembrane region" description="Helical" evidence="1">
    <location>
        <begin position="92"/>
        <end position="116"/>
    </location>
</feature>
<evidence type="ECO:0000313" key="3">
    <source>
        <dbReference type="Proteomes" id="UP000255036"/>
    </source>
</evidence>
<dbReference type="AlphaFoldDB" id="A0A371AY31"/>
<dbReference type="EMBL" id="QRCT01000012">
    <property type="protein sequence ID" value="RDU24488.1"/>
    <property type="molecule type" value="Genomic_DNA"/>
</dbReference>
<dbReference type="RefSeq" id="WP_115480721.1">
    <property type="nucleotide sequence ID" value="NZ_QRCT01000012.1"/>
</dbReference>
<accession>A0A371AY31</accession>
<comment type="caution">
    <text evidence="2">The sequence shown here is derived from an EMBL/GenBank/DDBJ whole genome shotgun (WGS) entry which is preliminary data.</text>
</comment>
<keyword evidence="1" id="KW-0472">Membrane</keyword>